<reference evidence="2" key="1">
    <citation type="submission" date="2024-02" db="UniProtKB">
        <authorList>
            <consortium name="WormBaseParasite"/>
        </authorList>
    </citation>
    <scope>IDENTIFICATION</scope>
</reference>
<accession>A0AAF3J9Z4</accession>
<proteinExistence type="predicted"/>
<name>A0AAF3J9Z4_9BILA</name>
<dbReference type="WBParaSite" id="MBELARI_LOCUS5844">
    <property type="protein sequence ID" value="MBELARI_LOCUS5844"/>
    <property type="gene ID" value="MBELARI_LOCUS5844"/>
</dbReference>
<sequence length="72" mass="8287">MTALCSSFFTKSRVYYPDTPKAVSYKKMFSIGGYIDETASGNQQKQPTTTTLTEFQQRRLQAIASRFRRHTL</sequence>
<dbReference type="AlphaFoldDB" id="A0AAF3J9Z4"/>
<evidence type="ECO:0000313" key="1">
    <source>
        <dbReference type="Proteomes" id="UP000887575"/>
    </source>
</evidence>
<organism evidence="1 2">
    <name type="scientific">Mesorhabditis belari</name>
    <dbReference type="NCBI Taxonomy" id="2138241"/>
    <lineage>
        <taxon>Eukaryota</taxon>
        <taxon>Metazoa</taxon>
        <taxon>Ecdysozoa</taxon>
        <taxon>Nematoda</taxon>
        <taxon>Chromadorea</taxon>
        <taxon>Rhabditida</taxon>
        <taxon>Rhabditina</taxon>
        <taxon>Rhabditomorpha</taxon>
        <taxon>Rhabditoidea</taxon>
        <taxon>Rhabditidae</taxon>
        <taxon>Mesorhabditinae</taxon>
        <taxon>Mesorhabditis</taxon>
    </lineage>
</organism>
<keyword evidence="1" id="KW-1185">Reference proteome</keyword>
<protein>
    <submittedName>
        <fullName evidence="2">Uncharacterized protein</fullName>
    </submittedName>
</protein>
<evidence type="ECO:0000313" key="2">
    <source>
        <dbReference type="WBParaSite" id="MBELARI_LOCUS5844"/>
    </source>
</evidence>
<dbReference type="Proteomes" id="UP000887575">
    <property type="component" value="Unassembled WGS sequence"/>
</dbReference>